<dbReference type="Proteomes" id="UP001416858">
    <property type="component" value="Unassembled WGS sequence"/>
</dbReference>
<accession>A0ABP9VJB2</accession>
<name>A0ABP9VJB2_9BACT</name>
<organism evidence="1 2">
    <name type="scientific">Novipirellula caenicola</name>
    <dbReference type="NCBI Taxonomy" id="1536901"/>
    <lineage>
        <taxon>Bacteria</taxon>
        <taxon>Pseudomonadati</taxon>
        <taxon>Planctomycetota</taxon>
        <taxon>Planctomycetia</taxon>
        <taxon>Pirellulales</taxon>
        <taxon>Pirellulaceae</taxon>
        <taxon>Novipirellula</taxon>
    </lineage>
</organism>
<reference evidence="1 2" key="1">
    <citation type="submission" date="2024-02" db="EMBL/GenBank/DDBJ databases">
        <title>Rhodopirellula caenicola NBRC 110016.</title>
        <authorList>
            <person name="Ichikawa N."/>
            <person name="Katano-Makiyama Y."/>
            <person name="Hidaka K."/>
        </authorList>
    </citation>
    <scope>NUCLEOTIDE SEQUENCE [LARGE SCALE GENOMIC DNA]</scope>
    <source>
        <strain evidence="1 2">NBRC 110016</strain>
    </source>
</reference>
<protein>
    <submittedName>
        <fullName evidence="1">Uncharacterized protein</fullName>
    </submittedName>
</protein>
<comment type="caution">
    <text evidence="1">The sequence shown here is derived from an EMBL/GenBank/DDBJ whole genome shotgun (WGS) entry which is preliminary data.</text>
</comment>
<gene>
    <name evidence="1" type="ORF">Rcae01_00734</name>
</gene>
<evidence type="ECO:0000313" key="2">
    <source>
        <dbReference type="Proteomes" id="UP001416858"/>
    </source>
</evidence>
<keyword evidence="2" id="KW-1185">Reference proteome</keyword>
<sequence>METTPAIVFYVESRWQSHVSVAPIFLSTFRLRAPYRSIDSGSVLFQRSSSLTLHERTERLVRQKDFNEAALSSVPPKQIDPFGPSSRNATIGCSHGRESMVRVQTRSQSPKGAAGIAGVESPVVPSGLTAYDVCAFHGLTPMATTCRHFVAGRESRSDGSCCVYGGTHDQCSEKVKR</sequence>
<dbReference type="EMBL" id="BAABRO010000001">
    <property type="protein sequence ID" value="GAA5505290.1"/>
    <property type="molecule type" value="Genomic_DNA"/>
</dbReference>
<evidence type="ECO:0000313" key="1">
    <source>
        <dbReference type="EMBL" id="GAA5505290.1"/>
    </source>
</evidence>
<proteinExistence type="predicted"/>